<dbReference type="AlphaFoldDB" id="A0A9D4U5T7"/>
<feature type="compositionally biased region" description="Basic and acidic residues" evidence="1">
    <location>
        <begin position="71"/>
        <end position="82"/>
    </location>
</feature>
<evidence type="ECO:0000256" key="1">
    <source>
        <dbReference type="SAM" id="MobiDB-lite"/>
    </source>
</evidence>
<gene>
    <name evidence="2" type="ORF">GOP47_0022461</name>
</gene>
<dbReference type="EMBL" id="JABFUD020000022">
    <property type="protein sequence ID" value="KAI5061922.1"/>
    <property type="molecule type" value="Genomic_DNA"/>
</dbReference>
<evidence type="ECO:0000313" key="2">
    <source>
        <dbReference type="EMBL" id="KAI5061922.1"/>
    </source>
</evidence>
<feature type="region of interest" description="Disordered" evidence="1">
    <location>
        <begin position="44"/>
        <end position="82"/>
    </location>
</feature>
<organism evidence="2 3">
    <name type="scientific">Adiantum capillus-veneris</name>
    <name type="common">Maidenhair fern</name>
    <dbReference type="NCBI Taxonomy" id="13818"/>
    <lineage>
        <taxon>Eukaryota</taxon>
        <taxon>Viridiplantae</taxon>
        <taxon>Streptophyta</taxon>
        <taxon>Embryophyta</taxon>
        <taxon>Tracheophyta</taxon>
        <taxon>Polypodiopsida</taxon>
        <taxon>Polypodiidae</taxon>
        <taxon>Polypodiales</taxon>
        <taxon>Pteridineae</taxon>
        <taxon>Pteridaceae</taxon>
        <taxon>Vittarioideae</taxon>
        <taxon>Adiantum</taxon>
    </lineage>
</organism>
<name>A0A9D4U5T7_ADICA</name>
<protein>
    <submittedName>
        <fullName evidence="2">Uncharacterized protein</fullName>
    </submittedName>
</protein>
<accession>A0A9D4U5T7</accession>
<keyword evidence="3" id="KW-1185">Reference proteome</keyword>
<reference evidence="2" key="1">
    <citation type="submission" date="2021-01" db="EMBL/GenBank/DDBJ databases">
        <title>Adiantum capillus-veneris genome.</title>
        <authorList>
            <person name="Fang Y."/>
            <person name="Liao Q."/>
        </authorList>
    </citation>
    <scope>NUCLEOTIDE SEQUENCE</scope>
    <source>
        <strain evidence="2">H3</strain>
        <tissue evidence="2">Leaf</tissue>
    </source>
</reference>
<proteinExistence type="predicted"/>
<dbReference type="Proteomes" id="UP000886520">
    <property type="component" value="Chromosome 22"/>
</dbReference>
<evidence type="ECO:0000313" key="3">
    <source>
        <dbReference type="Proteomes" id="UP000886520"/>
    </source>
</evidence>
<sequence length="82" mass="9380">MDWSLLDCGYHWRRNIQTQAIGWENVTETSEWLSASTLPDHFEAIGTDKGSNNNRYAERNKSSAGSIRYRSKPEHGADHIKS</sequence>
<comment type="caution">
    <text evidence="2">The sequence shown here is derived from an EMBL/GenBank/DDBJ whole genome shotgun (WGS) entry which is preliminary data.</text>
</comment>